<dbReference type="SUPFAM" id="SSF56935">
    <property type="entry name" value="Porins"/>
    <property type="match status" value="1"/>
</dbReference>
<gene>
    <name evidence="2" type="ORF">CLV59_105403</name>
</gene>
<dbReference type="InterPro" id="IPR041700">
    <property type="entry name" value="OMP_b-brl_3"/>
</dbReference>
<feature type="domain" description="Outer membrane protein beta-barrel" evidence="1">
    <location>
        <begin position="373"/>
        <end position="781"/>
    </location>
</feature>
<dbReference type="AlphaFoldDB" id="A0A327VZW1"/>
<dbReference type="Pfam" id="PF14905">
    <property type="entry name" value="OMP_b-brl_3"/>
    <property type="match status" value="1"/>
</dbReference>
<protein>
    <submittedName>
        <fullName evidence="2">Outer membrane receptor protein involved in Fe transport</fullName>
    </submittedName>
</protein>
<keyword evidence="2" id="KW-0675">Receptor</keyword>
<name>A0A327VZW1_9BACT</name>
<dbReference type="Pfam" id="PF13620">
    <property type="entry name" value="CarboxypepD_reg"/>
    <property type="match status" value="1"/>
</dbReference>
<sequence>MWQSQIMFGQSQPISKKITGVIHDAQHKPIPGVAVALLHQKDSSLVKSEVTSDNGDFLFSDLPENNYILSTSYKGHHQIFSTVITVDKLHPDVKLPPMMISLSGTKQLQGVTVTSQKPMIEEQIDRTVVNPASMITAAGGNLQDILTKSPGVAITTGGDITLNGKSVLVLIDNKPTYLSAQDLAGYLRAIPAVNVDKLELMSNPPAKYDAAGAAVINIRLKKNQTAGFNGNLSLGYNQGRYDRSNSGLNLNYRTPKMNLFSNLSYSRDNYYSLDTYDRQLSTVQGQPLSSTHLNNQSLSRANGYNGRFGTDFFLTPKTTLGAVLSIGTRPREEYLHSSNMQRNAKSEIDSIGEGYTNGQYKWRNTGVNLNFNHQFKKTGKELSADMDYIRYYSYGTQQIAGTSFWPDNTPINSYSQLFQQPLTINIYAFKSDYTQPFLKRGRLDAGIKSSIVDTDNDNQFYYASGNDMLADDSKSNHFIYREMINAAYISLNNSWNRFSLQAGLRLEHAYTKGELETLSANKDSAFTNNYLNLFPTAYFQYKLDSSGKNTLTLSYGRRIRRPNYQQLNPFTLMRDQYSFTGGNPGLKPTYNNRIELKYSHRGRFNFTLVYDHVEALVFQGTIREGNAFISRPENLLNGYGIGLINNVSLTPLPWWNLNANVLLLRLTYSGGATLEQPIDGHINTGGVTLINQFKLNKTWSLELFSYFRGKTNAGQSYSHSFWYQDAGVQKTFLKGKGNVKLSFNDIFQTFIYRDETISILQTTAYHTGETDNRRVGLSFNYKFGKDAFSRKRNHNNGGADAEQDRVN</sequence>
<dbReference type="EMBL" id="QLMA01000005">
    <property type="protein sequence ID" value="RAJ80294.1"/>
    <property type="molecule type" value="Genomic_DNA"/>
</dbReference>
<evidence type="ECO:0000313" key="3">
    <source>
        <dbReference type="Proteomes" id="UP000249819"/>
    </source>
</evidence>
<organism evidence="2 3">
    <name type="scientific">Chitinophaga dinghuensis</name>
    <dbReference type="NCBI Taxonomy" id="1539050"/>
    <lineage>
        <taxon>Bacteria</taxon>
        <taxon>Pseudomonadati</taxon>
        <taxon>Bacteroidota</taxon>
        <taxon>Chitinophagia</taxon>
        <taxon>Chitinophagales</taxon>
        <taxon>Chitinophagaceae</taxon>
        <taxon>Chitinophaga</taxon>
    </lineage>
</organism>
<dbReference type="InterPro" id="IPR013783">
    <property type="entry name" value="Ig-like_fold"/>
</dbReference>
<proteinExistence type="predicted"/>
<reference evidence="2 3" key="1">
    <citation type="submission" date="2018-06" db="EMBL/GenBank/DDBJ databases">
        <title>Genomic Encyclopedia of Archaeal and Bacterial Type Strains, Phase II (KMG-II): from individual species to whole genera.</title>
        <authorList>
            <person name="Goeker M."/>
        </authorList>
    </citation>
    <scope>NUCLEOTIDE SEQUENCE [LARGE SCALE GENOMIC DNA]</scope>
    <source>
        <strain evidence="2 3">DSM 29821</strain>
    </source>
</reference>
<comment type="caution">
    <text evidence="2">The sequence shown here is derived from an EMBL/GenBank/DDBJ whole genome shotgun (WGS) entry which is preliminary data.</text>
</comment>
<dbReference type="SUPFAM" id="SSF49464">
    <property type="entry name" value="Carboxypeptidase regulatory domain-like"/>
    <property type="match status" value="1"/>
</dbReference>
<accession>A0A327VZW1</accession>
<keyword evidence="3" id="KW-1185">Reference proteome</keyword>
<dbReference type="Gene3D" id="2.60.40.10">
    <property type="entry name" value="Immunoglobulins"/>
    <property type="match status" value="1"/>
</dbReference>
<dbReference type="InterPro" id="IPR008969">
    <property type="entry name" value="CarboxyPept-like_regulatory"/>
</dbReference>
<evidence type="ECO:0000259" key="1">
    <source>
        <dbReference type="Pfam" id="PF14905"/>
    </source>
</evidence>
<evidence type="ECO:0000313" key="2">
    <source>
        <dbReference type="EMBL" id="RAJ80294.1"/>
    </source>
</evidence>
<dbReference type="Proteomes" id="UP000249819">
    <property type="component" value="Unassembled WGS sequence"/>
</dbReference>